<gene>
    <name evidence="2" type="ordered locus">PAB0131</name>
</gene>
<dbReference type="InterPro" id="IPR016756">
    <property type="entry name" value="Metal-dep_Ohase_Mem-prd"/>
</dbReference>
<evidence type="ECO:0000313" key="5">
    <source>
        <dbReference type="Proteomes" id="UP000009139"/>
    </source>
</evidence>
<evidence type="ECO:0000313" key="2">
    <source>
        <dbReference type="EMBL" id="CAB49123.1"/>
    </source>
</evidence>
<keyword evidence="1" id="KW-0472">Membrane</keyword>
<protein>
    <submittedName>
        <fullName evidence="2 3">Membrane-bound metal-dependent hydrolase</fullName>
    </submittedName>
</protein>
<sequence length="170" mass="18829">MNYEEHVLLGLATYPLFVAFAFFLSRYLPLKLSFLALSLGYAFYVLGSDLPDIDHPDSLIHRGSKPLFSVAVGSVTALKVYPYLPYYPIVLSWVIGGVASILGWFAFTAMMPRHRGIVHSLLFAGIYGVLAFLLMRYGLSLSMEESLLVGLASFSGYTLHLIADRSVKLL</sequence>
<evidence type="ECO:0000313" key="3">
    <source>
        <dbReference type="EMBL" id="CCE69575.1"/>
    </source>
</evidence>
<dbReference type="RefSeq" id="WP_010867323.1">
    <property type="nucleotide sequence ID" value="NC_000868.1"/>
</dbReference>
<keyword evidence="1" id="KW-0812">Transmembrane</keyword>
<dbReference type="OrthoDB" id="350145at2157"/>
<dbReference type="Proteomes" id="UP000000810">
    <property type="component" value="Chromosome"/>
</dbReference>
<proteinExistence type="predicted"/>
<dbReference type="Pfam" id="PF04307">
    <property type="entry name" value="YdjM"/>
    <property type="match status" value="1"/>
</dbReference>
<dbReference type="GO" id="GO:0016787">
    <property type="term" value="F:hydrolase activity"/>
    <property type="evidence" value="ECO:0007669"/>
    <property type="project" value="UniProtKB-KW"/>
</dbReference>
<dbReference type="PIRSF" id="PIRSF019311">
    <property type="entry name" value="Mb_md_hydr_PF0129_prd"/>
    <property type="match status" value="1"/>
</dbReference>
<feature type="transmembrane region" description="Helical" evidence="1">
    <location>
        <begin position="117"/>
        <end position="135"/>
    </location>
</feature>
<dbReference type="HOGENOM" id="CLU_1514687_0_0_2"/>
<feature type="transmembrane region" description="Helical" evidence="1">
    <location>
        <begin position="90"/>
        <end position="110"/>
    </location>
</feature>
<feature type="transmembrane region" description="Helical" evidence="1">
    <location>
        <begin position="7"/>
        <end position="24"/>
    </location>
</feature>
<dbReference type="PIR" id="D75209">
    <property type="entry name" value="D75209"/>
</dbReference>
<reference evidence="2" key="1">
    <citation type="submission" date="1999-07" db="EMBL/GenBank/DDBJ databases">
        <authorList>
            <person name="Genoscope"/>
        </authorList>
    </citation>
    <scope>NUCLEOTIDE SEQUENCE</scope>
    <source>
        <strain evidence="2">Orsay</strain>
    </source>
</reference>
<dbReference type="PATRIC" id="fig|272844.11.peg.213"/>
<dbReference type="eggNOG" id="arCOG05730">
    <property type="taxonomic scope" value="Archaea"/>
</dbReference>
<accession>Q9V275</accession>
<organism evidence="2 4">
    <name type="scientific">Pyrococcus abyssi (strain GE5 / Orsay)</name>
    <dbReference type="NCBI Taxonomy" id="272844"/>
    <lineage>
        <taxon>Archaea</taxon>
        <taxon>Methanobacteriati</taxon>
        <taxon>Methanobacteriota</taxon>
        <taxon>Thermococci</taxon>
        <taxon>Thermococcales</taxon>
        <taxon>Thermococcaceae</taxon>
        <taxon>Pyrococcus</taxon>
    </lineage>
</organism>
<name>Q9V275_PYRAB</name>
<dbReference type="KEGG" id="pab:PAB0131"/>
<dbReference type="AlphaFoldDB" id="Q9V275"/>
<dbReference type="EMBL" id="HE613800">
    <property type="protein sequence ID" value="CCE69575.1"/>
    <property type="molecule type" value="Genomic_DNA"/>
</dbReference>
<evidence type="ECO:0000313" key="4">
    <source>
        <dbReference type="Proteomes" id="UP000000810"/>
    </source>
</evidence>
<reference evidence="2 4" key="4">
    <citation type="journal article" date="2003" name="Mol. Microbiol.">
        <title>An integrated analysis of the genome of the hyperthermophilic archaeon Pyrococcus abyssi.</title>
        <authorList>
            <person name="Cohen G."/>
            <person name="Barbe V."/>
            <person name="Flament D."/>
            <person name="Galperin M."/>
            <person name="Heilig R."/>
            <person name="Ripp R."/>
            <person name="Lecompte O."/>
            <person name="Prieur D."/>
            <person name="Poch O."/>
            <person name="Quellerou J."/>
            <person name="Thierry J.C."/>
            <person name="Van der Oost J."/>
            <person name="Weissenbach J."/>
            <person name="Zivanovic Y."/>
            <person name="Forterre P."/>
        </authorList>
    </citation>
    <scope>NUCLEOTIDE SEQUENCE [LARGE SCALE GENOMIC DNA]</scope>
    <source>
        <strain evidence="4">GE5 / Orsay</strain>
        <strain evidence="2">Orsay</strain>
    </source>
</reference>
<reference evidence="2" key="3">
    <citation type="journal article" date="2001" name="Genome Res.">
        <title>Genome evolution at the genus level: comparison of three complete genomes of hyperthermophilic archaea.</title>
        <authorList>
            <person name="Lecompte O."/>
            <person name="Ripp R."/>
            <person name="Puzos-Barbe V."/>
            <person name="Duprat S."/>
            <person name="Heilig R."/>
            <person name="Dietrich J."/>
            <person name="Thierry J.C."/>
            <person name="Poch O."/>
        </authorList>
    </citation>
    <scope>NUCLEOTIDE SEQUENCE</scope>
    <source>
        <strain evidence="2">Orsay</strain>
    </source>
</reference>
<keyword evidence="1" id="KW-1133">Transmembrane helix</keyword>
<dbReference type="STRING" id="272844.PAB0131"/>
<keyword evidence="2" id="KW-0378">Hydrolase</keyword>
<dbReference type="InterPro" id="IPR007404">
    <property type="entry name" value="YdjM-like"/>
</dbReference>
<dbReference type="EMBL" id="AJ248283">
    <property type="protein sequence ID" value="CAB49123.1"/>
    <property type="molecule type" value="Genomic_DNA"/>
</dbReference>
<reference evidence="2" key="2">
    <citation type="journal article" date="2000" name="J. Mol. Biol.">
        <title>Archaeal homologs of eukaryotic methylation guide small nucleolar RNAs: lessons from the Pyrococcus genomes.</title>
        <authorList>
            <person name="Gaspin C."/>
            <person name="Cavaille J."/>
            <person name="Erauso G."/>
        </authorList>
    </citation>
    <scope>NUCLEOTIDE SEQUENCE</scope>
    <source>
        <strain evidence="2">Orsay</strain>
    </source>
</reference>
<reference evidence="3 5" key="5">
    <citation type="journal article" date="2012" name="Curr. Microbiol.">
        <title>Re-annotation of two hyperthermophilic archaea Pyrococcus abyssi GE5 and Pyrococcus furiosus DSM 3638.</title>
        <authorList>
            <person name="Gao J."/>
            <person name="Wang J."/>
        </authorList>
    </citation>
    <scope>GENOME REANNOTATION</scope>
    <source>
        <strain evidence="3">GE5</strain>
        <strain evidence="5">GE5 / Orsay</strain>
    </source>
</reference>
<dbReference type="Proteomes" id="UP000009139">
    <property type="component" value="Chromosome"/>
</dbReference>
<evidence type="ECO:0000256" key="1">
    <source>
        <dbReference type="SAM" id="Phobius"/>
    </source>
</evidence>
<keyword evidence="4" id="KW-1185">Reference proteome</keyword>